<evidence type="ECO:0008006" key="4">
    <source>
        <dbReference type="Google" id="ProtNLM"/>
    </source>
</evidence>
<reference evidence="3" key="1">
    <citation type="submission" date="2011-06" db="EMBL/GenBank/DDBJ databases">
        <title>The complete genome of chromosome of Runella slithyformis DSM 19594.</title>
        <authorList>
            <consortium name="US DOE Joint Genome Institute (JGI-PGF)"/>
            <person name="Lucas S."/>
            <person name="Han J."/>
            <person name="Lapidus A."/>
            <person name="Bruce D."/>
            <person name="Goodwin L."/>
            <person name="Pitluck S."/>
            <person name="Peters L."/>
            <person name="Kyrpides N."/>
            <person name="Mavromatis K."/>
            <person name="Ivanova N."/>
            <person name="Ovchinnikova G."/>
            <person name="Zhang X."/>
            <person name="Misra M."/>
            <person name="Detter J.C."/>
            <person name="Tapia R."/>
            <person name="Han C."/>
            <person name="Land M."/>
            <person name="Hauser L."/>
            <person name="Markowitz V."/>
            <person name="Cheng J.-F."/>
            <person name="Hugenholtz P."/>
            <person name="Woyke T."/>
            <person name="Wu D."/>
            <person name="Tindall B."/>
            <person name="Faehrich R."/>
            <person name="Brambilla E."/>
            <person name="Klenk H.-P."/>
            <person name="Eisen J.A."/>
        </authorList>
    </citation>
    <scope>NUCLEOTIDE SEQUENCE [LARGE SCALE GENOMIC DNA]</scope>
    <source>
        <strain evidence="3">ATCC 29530 / DSM 19594 / LMG 11500 / NCIMB 11436 / LSU 4</strain>
    </source>
</reference>
<dbReference type="KEGG" id="rsi:Runsl_1805"/>
<protein>
    <recommendedName>
        <fullName evidence="4">Outer membrane protein beta-barrel domain-containing protein</fullName>
    </recommendedName>
</protein>
<dbReference type="RefSeq" id="WP_013927542.1">
    <property type="nucleotide sequence ID" value="NC_015703.1"/>
</dbReference>
<dbReference type="Proteomes" id="UP000000493">
    <property type="component" value="Chromosome"/>
</dbReference>
<evidence type="ECO:0000313" key="2">
    <source>
        <dbReference type="EMBL" id="AEI48229.1"/>
    </source>
</evidence>
<name>A0A7U3ZJ89_RUNSL</name>
<proteinExistence type="predicted"/>
<keyword evidence="1" id="KW-0732">Signal</keyword>
<gene>
    <name evidence="2" type="ordered locus">Runsl_1805</name>
</gene>
<feature type="signal peptide" evidence="1">
    <location>
        <begin position="1"/>
        <end position="21"/>
    </location>
</feature>
<sequence length="227" mass="24930">MKKFSTVFLCLLSAAVSSGYAQSVEWGLKAGAQMTRFIGADFEGVLATSSSRIPEKVSTKGGYTLGYTIGGYVRTTESVFLQGEMLVSVKGAQLERLSNSAKTSVQYGQLDIPFSIGYKHNHFEISGGPMLSVHLFENQKLKDFLSQYSYTPLTFSPYKSYAFGYQAAIGANFNKVGVNLRYLAGIQPVSDMYIAYTTAGSDPQLRDSHFQQSFGSLQLTVSYRLSR</sequence>
<keyword evidence="3" id="KW-1185">Reference proteome</keyword>
<dbReference type="EMBL" id="CP002859">
    <property type="protein sequence ID" value="AEI48229.1"/>
    <property type="molecule type" value="Genomic_DNA"/>
</dbReference>
<dbReference type="AlphaFoldDB" id="A0A7U3ZJ89"/>
<reference evidence="2 3" key="2">
    <citation type="journal article" date="2012" name="Stand. Genomic Sci.">
        <title>Complete genome sequence of the aquatic bacterium Runella slithyformis type strain (LSU 4(T)).</title>
        <authorList>
            <person name="Copeland A."/>
            <person name="Zhang X."/>
            <person name="Misra M."/>
            <person name="Lapidus A."/>
            <person name="Nolan M."/>
            <person name="Lucas S."/>
            <person name="Deshpande S."/>
            <person name="Cheng J.F."/>
            <person name="Tapia R."/>
            <person name="Goodwin L.A."/>
            <person name="Pitluck S."/>
            <person name="Liolios K."/>
            <person name="Pagani I."/>
            <person name="Ivanova N."/>
            <person name="Mikhailova N."/>
            <person name="Pati A."/>
            <person name="Chen A."/>
            <person name="Palaniappan K."/>
            <person name="Land M."/>
            <person name="Hauser L."/>
            <person name="Pan C."/>
            <person name="Jeffries C.D."/>
            <person name="Detter J.C."/>
            <person name="Brambilla E.M."/>
            <person name="Rohde M."/>
            <person name="Djao O.D."/>
            <person name="Goker M."/>
            <person name="Sikorski J."/>
            <person name="Tindall B.J."/>
            <person name="Woyke T."/>
            <person name="Bristow J."/>
            <person name="Eisen J.A."/>
            <person name="Markowitz V."/>
            <person name="Hugenholtz P."/>
            <person name="Kyrpides N.C."/>
            <person name="Klenk H.P."/>
            <person name="Mavromatis K."/>
        </authorList>
    </citation>
    <scope>NUCLEOTIDE SEQUENCE [LARGE SCALE GENOMIC DNA]</scope>
    <source>
        <strain evidence="3">ATCC 29530 / DSM 19594 / LMG 11500 / NCIMB 11436 / LSU 4</strain>
    </source>
</reference>
<evidence type="ECO:0000313" key="3">
    <source>
        <dbReference type="Proteomes" id="UP000000493"/>
    </source>
</evidence>
<accession>A0A7U3ZJ89</accession>
<organism evidence="2 3">
    <name type="scientific">Runella slithyformis (strain ATCC 29530 / DSM 19594 / LMG 11500 / NCIMB 11436 / LSU 4)</name>
    <dbReference type="NCBI Taxonomy" id="761193"/>
    <lineage>
        <taxon>Bacteria</taxon>
        <taxon>Pseudomonadati</taxon>
        <taxon>Bacteroidota</taxon>
        <taxon>Cytophagia</taxon>
        <taxon>Cytophagales</taxon>
        <taxon>Spirosomataceae</taxon>
        <taxon>Runella</taxon>
    </lineage>
</organism>
<evidence type="ECO:0000256" key="1">
    <source>
        <dbReference type="SAM" id="SignalP"/>
    </source>
</evidence>
<feature type="chain" id="PRO_5030958088" description="Outer membrane protein beta-barrel domain-containing protein" evidence="1">
    <location>
        <begin position="22"/>
        <end position="227"/>
    </location>
</feature>